<reference evidence="1 2" key="1">
    <citation type="submission" date="2018-11" db="EMBL/GenBank/DDBJ databases">
        <authorList>
            <consortium name="Pathogen Informatics"/>
        </authorList>
    </citation>
    <scope>NUCLEOTIDE SEQUENCE [LARGE SCALE GENOMIC DNA]</scope>
</reference>
<sequence>MQPGVFVVYFRQVDGFQNSLRGLERLVLTDKICSFDDFRQRMESIFSTAHDYYPASMPAGSEVARLSNLANQWFSSLAGHPV</sequence>
<evidence type="ECO:0000313" key="1">
    <source>
        <dbReference type="EMBL" id="VDK48104.1"/>
    </source>
</evidence>
<proteinExistence type="predicted"/>
<evidence type="ECO:0000313" key="2">
    <source>
        <dbReference type="Proteomes" id="UP000281553"/>
    </source>
</evidence>
<accession>A0A3P6RU74</accession>
<dbReference type="Proteomes" id="UP000281553">
    <property type="component" value="Unassembled WGS sequence"/>
</dbReference>
<dbReference type="OrthoDB" id="21648at2759"/>
<dbReference type="AlphaFoldDB" id="A0A3P6RU74"/>
<keyword evidence="2" id="KW-1185">Reference proteome</keyword>
<name>A0A3P6RU74_DIBLA</name>
<feature type="non-terminal residue" evidence="1">
    <location>
        <position position="82"/>
    </location>
</feature>
<gene>
    <name evidence="1" type="ORF">DILT_LOCUS1636</name>
</gene>
<protein>
    <submittedName>
        <fullName evidence="1">Uncharacterized protein</fullName>
    </submittedName>
</protein>
<dbReference type="EMBL" id="UYRU01012515">
    <property type="protein sequence ID" value="VDK48104.1"/>
    <property type="molecule type" value="Genomic_DNA"/>
</dbReference>
<organism evidence="1 2">
    <name type="scientific">Dibothriocephalus latus</name>
    <name type="common">Fish tapeworm</name>
    <name type="synonym">Diphyllobothrium latum</name>
    <dbReference type="NCBI Taxonomy" id="60516"/>
    <lineage>
        <taxon>Eukaryota</taxon>
        <taxon>Metazoa</taxon>
        <taxon>Spiralia</taxon>
        <taxon>Lophotrochozoa</taxon>
        <taxon>Platyhelminthes</taxon>
        <taxon>Cestoda</taxon>
        <taxon>Eucestoda</taxon>
        <taxon>Diphyllobothriidea</taxon>
        <taxon>Diphyllobothriidae</taxon>
        <taxon>Dibothriocephalus</taxon>
    </lineage>
</organism>